<organism evidence="1">
    <name type="scientific">Rhizophora mucronata</name>
    <name type="common">Asiatic mangrove</name>
    <dbReference type="NCBI Taxonomy" id="61149"/>
    <lineage>
        <taxon>Eukaryota</taxon>
        <taxon>Viridiplantae</taxon>
        <taxon>Streptophyta</taxon>
        <taxon>Embryophyta</taxon>
        <taxon>Tracheophyta</taxon>
        <taxon>Spermatophyta</taxon>
        <taxon>Magnoliopsida</taxon>
        <taxon>eudicotyledons</taxon>
        <taxon>Gunneridae</taxon>
        <taxon>Pentapetalae</taxon>
        <taxon>rosids</taxon>
        <taxon>fabids</taxon>
        <taxon>Malpighiales</taxon>
        <taxon>Rhizophoraceae</taxon>
        <taxon>Rhizophora</taxon>
    </lineage>
</organism>
<accession>A0A2P2P7M8</accession>
<protein>
    <submittedName>
        <fullName evidence="1">Uncharacterized protein</fullName>
    </submittedName>
</protein>
<sequence>MLITSRKANIRKNRRRWLRFFRLHRYYMMC</sequence>
<evidence type="ECO:0000313" key="1">
    <source>
        <dbReference type="EMBL" id="MBX50748.1"/>
    </source>
</evidence>
<name>A0A2P2P7M8_RHIMU</name>
<dbReference type="AlphaFoldDB" id="A0A2P2P7M8"/>
<dbReference type="EMBL" id="GGEC01070264">
    <property type="protein sequence ID" value="MBX50748.1"/>
    <property type="molecule type" value="Transcribed_RNA"/>
</dbReference>
<proteinExistence type="predicted"/>
<reference evidence="1" key="1">
    <citation type="submission" date="2018-02" db="EMBL/GenBank/DDBJ databases">
        <title>Rhizophora mucronata_Transcriptome.</title>
        <authorList>
            <person name="Meera S.P."/>
            <person name="Sreeshan A."/>
            <person name="Augustine A."/>
        </authorList>
    </citation>
    <scope>NUCLEOTIDE SEQUENCE</scope>
    <source>
        <tissue evidence="1">Leaf</tissue>
    </source>
</reference>